<dbReference type="Proteomes" id="UP001159363">
    <property type="component" value="Chromosome 1"/>
</dbReference>
<sequence>MMPNFKQWVINITIWTNNNYVTERSKASQKAMSDGGIRLMTSCKVKCSFIMEGTPEKRDGQPIAQETIVMKAIEVAANLVFQENTVYRNEKQWLSVVWLTVLADGKKLPTYIIWKRKTMPREKPPNVNLRVQENGWSIPWYLTGLSVCGAGDQEHYWATEACSSEMTMM</sequence>
<evidence type="ECO:0000313" key="1">
    <source>
        <dbReference type="EMBL" id="KAJ8895138.1"/>
    </source>
</evidence>
<proteinExistence type="predicted"/>
<comment type="caution">
    <text evidence="1">The sequence shown here is derived from an EMBL/GenBank/DDBJ whole genome shotgun (WGS) entry which is preliminary data.</text>
</comment>
<accession>A0ABQ9IEP5</accession>
<gene>
    <name evidence="1" type="ORF">PR048_000463</name>
</gene>
<protein>
    <submittedName>
        <fullName evidence="1">Uncharacterized protein</fullName>
    </submittedName>
</protein>
<keyword evidence="2" id="KW-1185">Reference proteome</keyword>
<evidence type="ECO:0000313" key="2">
    <source>
        <dbReference type="Proteomes" id="UP001159363"/>
    </source>
</evidence>
<reference evidence="1 2" key="1">
    <citation type="submission" date="2023-02" db="EMBL/GenBank/DDBJ databases">
        <title>LHISI_Scaffold_Assembly.</title>
        <authorList>
            <person name="Stuart O.P."/>
            <person name="Cleave R."/>
            <person name="Magrath M.J.L."/>
            <person name="Mikheyev A.S."/>
        </authorList>
    </citation>
    <scope>NUCLEOTIDE SEQUENCE [LARGE SCALE GENOMIC DNA]</scope>
    <source>
        <strain evidence="1">Daus_M_001</strain>
        <tissue evidence="1">Leg muscle</tissue>
    </source>
</reference>
<dbReference type="EMBL" id="JARBHB010000001">
    <property type="protein sequence ID" value="KAJ8895138.1"/>
    <property type="molecule type" value="Genomic_DNA"/>
</dbReference>
<name>A0ABQ9IEP5_9NEOP</name>
<organism evidence="1 2">
    <name type="scientific">Dryococelus australis</name>
    <dbReference type="NCBI Taxonomy" id="614101"/>
    <lineage>
        <taxon>Eukaryota</taxon>
        <taxon>Metazoa</taxon>
        <taxon>Ecdysozoa</taxon>
        <taxon>Arthropoda</taxon>
        <taxon>Hexapoda</taxon>
        <taxon>Insecta</taxon>
        <taxon>Pterygota</taxon>
        <taxon>Neoptera</taxon>
        <taxon>Polyneoptera</taxon>
        <taxon>Phasmatodea</taxon>
        <taxon>Verophasmatodea</taxon>
        <taxon>Anareolatae</taxon>
        <taxon>Phasmatidae</taxon>
        <taxon>Eurycanthinae</taxon>
        <taxon>Dryococelus</taxon>
    </lineage>
</organism>